<keyword evidence="12" id="KW-0413">Isomerase</keyword>
<evidence type="ECO:0000259" key="17">
    <source>
        <dbReference type="PROSITE" id="PS51217"/>
    </source>
</evidence>
<dbReference type="SUPFAM" id="SSF52980">
    <property type="entry name" value="Restriction endonuclease-like"/>
    <property type="match status" value="1"/>
</dbReference>
<keyword evidence="2" id="KW-0479">Metal-binding</keyword>
<dbReference type="InterPro" id="IPR000212">
    <property type="entry name" value="DNA_helicase_UvrD/REP"/>
</dbReference>
<dbReference type="GO" id="GO:0005829">
    <property type="term" value="C:cytosol"/>
    <property type="evidence" value="ECO:0007669"/>
    <property type="project" value="TreeGrafter"/>
</dbReference>
<evidence type="ECO:0000256" key="11">
    <source>
        <dbReference type="ARBA" id="ARBA00023204"/>
    </source>
</evidence>
<evidence type="ECO:0000256" key="13">
    <source>
        <dbReference type="ARBA" id="ARBA00034617"/>
    </source>
</evidence>
<proteinExistence type="inferred from homology"/>
<evidence type="ECO:0000256" key="6">
    <source>
        <dbReference type="ARBA" id="ARBA00022806"/>
    </source>
</evidence>
<dbReference type="InterPro" id="IPR011604">
    <property type="entry name" value="PDDEXK-like_dom_sf"/>
</dbReference>
<comment type="catalytic activity">
    <reaction evidence="13">
        <text>Couples ATP hydrolysis with the unwinding of duplex DNA by translocating in the 3'-5' direction.</text>
        <dbReference type="EC" id="5.6.2.4"/>
    </reaction>
</comment>
<keyword evidence="7" id="KW-0269">Exonuclease</keyword>
<dbReference type="InterPro" id="IPR027417">
    <property type="entry name" value="P-loop_NTPase"/>
</dbReference>
<evidence type="ECO:0000256" key="10">
    <source>
        <dbReference type="ARBA" id="ARBA00023125"/>
    </source>
</evidence>
<evidence type="ECO:0000256" key="7">
    <source>
        <dbReference type="ARBA" id="ARBA00022839"/>
    </source>
</evidence>
<keyword evidence="4" id="KW-0227">DNA damage</keyword>
<dbReference type="PANTHER" id="PTHR11070">
    <property type="entry name" value="UVRD / RECB / PCRA DNA HELICASE FAMILY MEMBER"/>
    <property type="match status" value="1"/>
</dbReference>
<gene>
    <name evidence="18" type="ORF">METZ01_LOCUS48958</name>
</gene>
<keyword evidence="1" id="KW-0540">Nuclease</keyword>
<keyword evidence="3" id="KW-0547">Nucleotide-binding</keyword>
<keyword evidence="8" id="KW-0067">ATP-binding</keyword>
<feature type="domain" description="UvrD-like helicase ATP-binding" evidence="16">
    <location>
        <begin position="27"/>
        <end position="505"/>
    </location>
</feature>
<dbReference type="PROSITE" id="PS51198">
    <property type="entry name" value="UVRD_HELICASE_ATP_BIND"/>
    <property type="match status" value="1"/>
</dbReference>
<organism evidence="18">
    <name type="scientific">marine metagenome</name>
    <dbReference type="NCBI Taxonomy" id="408172"/>
    <lineage>
        <taxon>unclassified sequences</taxon>
        <taxon>metagenomes</taxon>
        <taxon>ecological metagenomes</taxon>
    </lineage>
</organism>
<evidence type="ECO:0000256" key="9">
    <source>
        <dbReference type="ARBA" id="ARBA00022842"/>
    </source>
</evidence>
<accession>A0A381RY40</accession>
<dbReference type="PROSITE" id="PS51217">
    <property type="entry name" value="UVRD_HELICASE_CTER"/>
    <property type="match status" value="1"/>
</dbReference>
<keyword evidence="10" id="KW-0238">DNA-binding</keyword>
<keyword evidence="9" id="KW-0460">Magnesium</keyword>
<evidence type="ECO:0000256" key="3">
    <source>
        <dbReference type="ARBA" id="ARBA00022741"/>
    </source>
</evidence>
<evidence type="ECO:0000256" key="12">
    <source>
        <dbReference type="ARBA" id="ARBA00023235"/>
    </source>
</evidence>
<dbReference type="GO" id="GO:0043138">
    <property type="term" value="F:3'-5' DNA helicase activity"/>
    <property type="evidence" value="ECO:0007669"/>
    <property type="project" value="UniProtKB-EC"/>
</dbReference>
<dbReference type="GO" id="GO:0008854">
    <property type="term" value="F:exodeoxyribonuclease V activity"/>
    <property type="evidence" value="ECO:0007669"/>
    <property type="project" value="InterPro"/>
</dbReference>
<comment type="catalytic activity">
    <reaction evidence="15">
        <text>ATP + H2O = ADP + phosphate + H(+)</text>
        <dbReference type="Rhea" id="RHEA:13065"/>
        <dbReference type="ChEBI" id="CHEBI:15377"/>
        <dbReference type="ChEBI" id="CHEBI:15378"/>
        <dbReference type="ChEBI" id="CHEBI:30616"/>
        <dbReference type="ChEBI" id="CHEBI:43474"/>
        <dbReference type="ChEBI" id="CHEBI:456216"/>
        <dbReference type="EC" id="5.6.2.4"/>
    </reaction>
</comment>
<dbReference type="InterPro" id="IPR014016">
    <property type="entry name" value="UvrD-like_ATP-bd"/>
</dbReference>
<dbReference type="Gene3D" id="1.10.486.10">
    <property type="entry name" value="PCRA, domain 4"/>
    <property type="match status" value="1"/>
</dbReference>
<dbReference type="GO" id="GO:0000725">
    <property type="term" value="P:recombinational repair"/>
    <property type="evidence" value="ECO:0007669"/>
    <property type="project" value="TreeGrafter"/>
</dbReference>
<keyword evidence="11" id="KW-0234">DNA repair</keyword>
<keyword evidence="6" id="KW-0347">Helicase</keyword>
<feature type="domain" description="UvrD-like helicase C-terminal" evidence="17">
    <location>
        <begin position="599"/>
        <end position="865"/>
    </location>
</feature>
<dbReference type="Pfam" id="PF00580">
    <property type="entry name" value="UvrD-helicase"/>
    <property type="match status" value="1"/>
</dbReference>
<reference evidence="18" key="1">
    <citation type="submission" date="2018-05" db="EMBL/GenBank/DDBJ databases">
        <authorList>
            <person name="Lanie J.A."/>
            <person name="Ng W.-L."/>
            <person name="Kazmierczak K.M."/>
            <person name="Andrzejewski T.M."/>
            <person name="Davidsen T.M."/>
            <person name="Wayne K.J."/>
            <person name="Tettelin H."/>
            <person name="Glass J.I."/>
            <person name="Rusch D."/>
            <person name="Podicherti R."/>
            <person name="Tsui H.-C.T."/>
            <person name="Winkler M.E."/>
        </authorList>
    </citation>
    <scope>NUCLEOTIDE SEQUENCE</scope>
</reference>
<protein>
    <recommendedName>
        <fullName evidence="14">DNA 3'-5' helicase</fullName>
        <ecNumber evidence="14">5.6.2.4</ecNumber>
    </recommendedName>
</protein>
<dbReference type="EC" id="5.6.2.4" evidence="14"/>
<sequence>MIQKNNSLSVYIPKQSELFENEPQNSAGKDKQVDVFNGKHDRYAVIEASAGTGKTFALVELVLELVLEQEIPLKSILLVTFTEKATAELRLRLRTKLWELLEACEKNSASFQTIPEGPFWEINSVRKKQLKAALLDFDSVPVYTIHGFCKRVLREFAFENRQLFEQQLCDTNLLFPEVFRRYIRRELLSRNTPVSQLFALYVKHAEGNLDTLESDINVLLSKDGKFIPLLPQFDVFLKEFKKTWNTLTSRDLSLRKQNAAQHPIRTAFESTALSGGSKNKTLRNLELLLEALGEAHSGTTILENLLGVFQIELETVAKPKCRKTLTSGEQWLSTEEFPEQERKWIAAVEDCEKLLQSYNFSGSAKKILKAWLTQQVLEDVCRELEQKKLEQGKFDFDDLLRLVEEQVVPPDVKGSAATLLTRAVRKKYACAVVDEFQDTDRRQWSIFRHLFLESPEHRLIVIGDPKQAIYSFRGADIFTYLQARKTIEEKTGRLPFTLKKNYRSSEKLLCGLNQIFSEERWFPEERGIFFQQVGCGKPELELKDQTPDRNAIHLLELLPQFTVSGKKIADQRKAVNPKVSLKILAAFDSLSGKKFFGKETFLKAVKPVLDFNLSESDQSVILSLFLDDQAENATRRFAEAIALEIKNLLRIGFTKTDRPVWKNEEAERPLREQDICVLFRKSKEGEILGKALRKNGIDFAFYKQKGLFAGREAQEILDLLEAVAHPADHSRTAKVWLTRFFGAKIQDLGQAPTWDSELLHQLQEWKSLAEARRFRRFFDDVLLQTKLIERELLLSGDERSVTNYVHLFEVLNKQVLERHLDLFELIQLLRRFIDGKEDPGENENLLRLESERNAVQLMTMHAAKGLEFPVVFLFGGLTGNKKDTMNFYHDSTEEPVIDLLSSNVPAEHQWQAEAEQQRLLYVAMTRACGRLYLPFAGYLTGNSGNLVCKVSDNYSLINDQLLTIKEQLSAAVDNSPFSSSIVGTSALYKQENVNEIEQEKLRKWKPTHLPVSPIILDDSIEPGKLFNQLRYKKRGFVLSSFSRMNRKKEALQDMEMESALVDATPVEIRTEIDLGMRRENDETTEIGSPSTAELHSVTTERVDGFQPETNKDPLPGGVQTGNMLHELLELVDFNTIQASNSPQEWLAHPSVYRLLDSFRERYGRSVETLPRVAEIIWSTLRVPVKLGESNDALELADSERFIRETDFYFPIPFKVKGKMDKVQETQNYSWKIDPKVDGWKVEKGFLRGSIDFLFEHKGLIYLLDWKSNLLSDYHVETLEQEVKQHYELQLQIYTLATSYWFKLDSEEKYNEKFGGVLYIFLRGMPQHKGVYFKRPSWQDLKEYENRLRLENY</sequence>
<dbReference type="InterPro" id="IPR011335">
    <property type="entry name" value="Restrct_endonuc-II-like"/>
</dbReference>
<dbReference type="CDD" id="cd22352">
    <property type="entry name" value="RecB_C-like"/>
    <property type="match status" value="1"/>
</dbReference>
<dbReference type="PANTHER" id="PTHR11070:SF23">
    <property type="entry name" value="RECBCD ENZYME SUBUNIT RECB"/>
    <property type="match status" value="1"/>
</dbReference>
<evidence type="ECO:0000256" key="8">
    <source>
        <dbReference type="ARBA" id="ARBA00022840"/>
    </source>
</evidence>
<dbReference type="GO" id="GO:0003677">
    <property type="term" value="F:DNA binding"/>
    <property type="evidence" value="ECO:0007669"/>
    <property type="project" value="UniProtKB-KW"/>
</dbReference>
<dbReference type="GO" id="GO:0009338">
    <property type="term" value="C:exodeoxyribonuclease V complex"/>
    <property type="evidence" value="ECO:0007669"/>
    <property type="project" value="TreeGrafter"/>
</dbReference>
<dbReference type="InterPro" id="IPR014017">
    <property type="entry name" value="DNA_helicase_UvrD-like_C"/>
</dbReference>
<evidence type="ECO:0000256" key="14">
    <source>
        <dbReference type="ARBA" id="ARBA00034808"/>
    </source>
</evidence>
<name>A0A381RY40_9ZZZZ</name>
<dbReference type="SUPFAM" id="SSF52540">
    <property type="entry name" value="P-loop containing nucleoside triphosphate hydrolases"/>
    <property type="match status" value="1"/>
</dbReference>
<dbReference type="Gene3D" id="3.40.50.300">
    <property type="entry name" value="P-loop containing nucleotide triphosphate hydrolases"/>
    <property type="match status" value="2"/>
</dbReference>
<dbReference type="Pfam" id="PF13361">
    <property type="entry name" value="UvrD_C"/>
    <property type="match status" value="1"/>
</dbReference>
<dbReference type="HAMAP" id="MF_01485">
    <property type="entry name" value="RecB"/>
    <property type="match status" value="1"/>
</dbReference>
<evidence type="ECO:0000259" key="16">
    <source>
        <dbReference type="PROSITE" id="PS51198"/>
    </source>
</evidence>
<dbReference type="InterPro" id="IPR004586">
    <property type="entry name" value="RecB"/>
</dbReference>
<dbReference type="EMBL" id="UINC01002383">
    <property type="protein sequence ID" value="SUZ96104.1"/>
    <property type="molecule type" value="Genomic_DNA"/>
</dbReference>
<dbReference type="GO" id="GO:0046872">
    <property type="term" value="F:metal ion binding"/>
    <property type="evidence" value="ECO:0007669"/>
    <property type="project" value="UniProtKB-KW"/>
</dbReference>
<evidence type="ECO:0000256" key="2">
    <source>
        <dbReference type="ARBA" id="ARBA00022723"/>
    </source>
</evidence>
<evidence type="ECO:0000313" key="18">
    <source>
        <dbReference type="EMBL" id="SUZ96104.1"/>
    </source>
</evidence>
<dbReference type="Gene3D" id="3.90.320.10">
    <property type="match status" value="1"/>
</dbReference>
<evidence type="ECO:0000256" key="4">
    <source>
        <dbReference type="ARBA" id="ARBA00022763"/>
    </source>
</evidence>
<evidence type="ECO:0000256" key="5">
    <source>
        <dbReference type="ARBA" id="ARBA00022801"/>
    </source>
</evidence>
<evidence type="ECO:0000256" key="1">
    <source>
        <dbReference type="ARBA" id="ARBA00022722"/>
    </source>
</evidence>
<dbReference type="GO" id="GO:0005524">
    <property type="term" value="F:ATP binding"/>
    <property type="evidence" value="ECO:0007669"/>
    <property type="project" value="UniProtKB-KW"/>
</dbReference>
<keyword evidence="5" id="KW-0378">Hydrolase</keyword>
<evidence type="ECO:0000256" key="15">
    <source>
        <dbReference type="ARBA" id="ARBA00048988"/>
    </source>
</evidence>
<dbReference type="Gene3D" id="1.10.3170.10">
    <property type="entry name" value="Recbcd, chain B, domain 2"/>
    <property type="match status" value="1"/>
</dbReference>